<keyword evidence="1" id="KW-1133">Transmembrane helix</keyword>
<name>A0A7C3PS07_9CYAN</name>
<gene>
    <name evidence="3" type="ORF">ENR64_21235</name>
</gene>
<evidence type="ECO:0000256" key="1">
    <source>
        <dbReference type="SAM" id="Phobius"/>
    </source>
</evidence>
<sequence>MMRDRDTSTDSIDHPLAKTVVQLPAYLPHPLMWFAVGSTILLGSAIASALVLDRYPALLLAVSSQHKTVCQIIATDPNPPLNVRSSPIKAPDNIVAKVPNGTVLNVVDRQSGWLRITEPSVGWVYEELTVTSCTPPLSQNRIQAADTTGAANVFAQANDLYQTGNLQGAIALAQTIAPQSNDYGMAQTAIAQWQRDWHQAEAAYNTAQREARKGDWQAVLAQVPYIPENRYWRGKITPLVKQAAQKLK</sequence>
<protein>
    <submittedName>
        <fullName evidence="3">SH3 domain-containing protein</fullName>
    </submittedName>
</protein>
<proteinExistence type="predicted"/>
<dbReference type="EMBL" id="DSRU01000305">
    <property type="protein sequence ID" value="HFN00218.1"/>
    <property type="molecule type" value="Genomic_DNA"/>
</dbReference>
<keyword evidence="1" id="KW-0812">Transmembrane</keyword>
<keyword evidence="1" id="KW-0472">Membrane</keyword>
<dbReference type="Pfam" id="PF08239">
    <property type="entry name" value="SH3_3"/>
    <property type="match status" value="1"/>
</dbReference>
<reference evidence="3" key="1">
    <citation type="journal article" date="2020" name="mSystems">
        <title>Genome- and Community-Level Interaction Insights into Carbon Utilization and Element Cycling Functions of Hydrothermarchaeota in Hydrothermal Sediment.</title>
        <authorList>
            <person name="Zhou Z."/>
            <person name="Liu Y."/>
            <person name="Xu W."/>
            <person name="Pan J."/>
            <person name="Luo Z.H."/>
            <person name="Li M."/>
        </authorList>
    </citation>
    <scope>NUCLEOTIDE SEQUENCE [LARGE SCALE GENOMIC DNA]</scope>
    <source>
        <strain evidence="3">SpSt-418</strain>
    </source>
</reference>
<dbReference type="Gene3D" id="2.30.30.40">
    <property type="entry name" value="SH3 Domains"/>
    <property type="match status" value="1"/>
</dbReference>
<evidence type="ECO:0000313" key="3">
    <source>
        <dbReference type="EMBL" id="HFN00218.1"/>
    </source>
</evidence>
<comment type="caution">
    <text evidence="3">The sequence shown here is derived from an EMBL/GenBank/DDBJ whole genome shotgun (WGS) entry which is preliminary data.</text>
</comment>
<accession>A0A7C3PS07</accession>
<evidence type="ECO:0000259" key="2">
    <source>
        <dbReference type="Pfam" id="PF08239"/>
    </source>
</evidence>
<organism evidence="3">
    <name type="scientific">Oscillatoriales cyanobacterium SpSt-418</name>
    <dbReference type="NCBI Taxonomy" id="2282169"/>
    <lineage>
        <taxon>Bacteria</taxon>
        <taxon>Bacillati</taxon>
        <taxon>Cyanobacteriota</taxon>
        <taxon>Cyanophyceae</taxon>
        <taxon>Oscillatoriophycideae</taxon>
        <taxon>Oscillatoriales</taxon>
    </lineage>
</organism>
<feature type="transmembrane region" description="Helical" evidence="1">
    <location>
        <begin position="31"/>
        <end position="52"/>
    </location>
</feature>
<dbReference type="AlphaFoldDB" id="A0A7C3PS07"/>
<dbReference type="InterPro" id="IPR003646">
    <property type="entry name" value="SH3-like_bac-type"/>
</dbReference>
<feature type="domain" description="SH3b" evidence="2">
    <location>
        <begin position="81"/>
        <end position="126"/>
    </location>
</feature>